<feature type="transmembrane region" description="Helical" evidence="1">
    <location>
        <begin position="201"/>
        <end position="224"/>
    </location>
</feature>
<dbReference type="Proteomes" id="UP001642483">
    <property type="component" value="Unassembled WGS sequence"/>
</dbReference>
<proteinExistence type="predicted"/>
<gene>
    <name evidence="2" type="ORF">CVLEPA_LOCUS31999</name>
</gene>
<keyword evidence="1" id="KW-1133">Transmembrane helix</keyword>
<keyword evidence="1" id="KW-0812">Transmembrane</keyword>
<dbReference type="PROSITE" id="PS51257">
    <property type="entry name" value="PROKAR_LIPOPROTEIN"/>
    <property type="match status" value="1"/>
</dbReference>
<name>A0ABP0H3Y9_CLALP</name>
<evidence type="ECO:0000313" key="2">
    <source>
        <dbReference type="EMBL" id="CAK8698567.1"/>
    </source>
</evidence>
<reference evidence="2 3" key="1">
    <citation type="submission" date="2024-02" db="EMBL/GenBank/DDBJ databases">
        <authorList>
            <person name="Daric V."/>
            <person name="Darras S."/>
        </authorList>
    </citation>
    <scope>NUCLEOTIDE SEQUENCE [LARGE SCALE GENOMIC DNA]</scope>
</reference>
<keyword evidence="3" id="KW-1185">Reference proteome</keyword>
<organism evidence="2 3">
    <name type="scientific">Clavelina lepadiformis</name>
    <name type="common">Light-bulb sea squirt</name>
    <name type="synonym">Ascidia lepadiformis</name>
    <dbReference type="NCBI Taxonomy" id="159417"/>
    <lineage>
        <taxon>Eukaryota</taxon>
        <taxon>Metazoa</taxon>
        <taxon>Chordata</taxon>
        <taxon>Tunicata</taxon>
        <taxon>Ascidiacea</taxon>
        <taxon>Aplousobranchia</taxon>
        <taxon>Clavelinidae</taxon>
        <taxon>Clavelina</taxon>
    </lineage>
</organism>
<protein>
    <submittedName>
        <fullName evidence="2">Uncharacterized protein</fullName>
    </submittedName>
</protein>
<evidence type="ECO:0000256" key="1">
    <source>
        <dbReference type="SAM" id="Phobius"/>
    </source>
</evidence>
<keyword evidence="1" id="KW-0472">Membrane</keyword>
<comment type="caution">
    <text evidence="2">The sequence shown here is derived from an EMBL/GenBank/DDBJ whole genome shotgun (WGS) entry which is preliminary data.</text>
</comment>
<feature type="transmembrane region" description="Helical" evidence="1">
    <location>
        <begin position="101"/>
        <end position="125"/>
    </location>
</feature>
<feature type="transmembrane region" description="Helical" evidence="1">
    <location>
        <begin position="21"/>
        <end position="45"/>
    </location>
</feature>
<sequence length="312" mass="35479">MKLKCKATHFFFCFHPKFDTGTWSIAIAFACAVLFAAMFTLTLSYSAPKCACPQIWEHIDVLPTAFKVIYVLLLLYFTALLVACVLTIYGTFKAQYKKLPMFIIMMIFTELAFIGISIFVFVQLAHIEQYLLFDNDTYWNMARMVLKDDLMNSVEKMMDLMSELLKQLLDIDMSESLNLDMLMDAALKDEVLVVLGGMKRLMYMSAVLLLLGINTFFITSVLVVGSHYMRLKNGLVRTYTGVPGLVMSKVVLSNSARSTASDTMSDDCSGTPLKEIRRLRSKDYNSSTRSSKRLYNLEKLDVENHFPKGDFL</sequence>
<accession>A0ABP0H3Y9</accession>
<dbReference type="EMBL" id="CAWYQH010000174">
    <property type="protein sequence ID" value="CAK8698567.1"/>
    <property type="molecule type" value="Genomic_DNA"/>
</dbReference>
<feature type="transmembrane region" description="Helical" evidence="1">
    <location>
        <begin position="65"/>
        <end position="89"/>
    </location>
</feature>
<evidence type="ECO:0000313" key="3">
    <source>
        <dbReference type="Proteomes" id="UP001642483"/>
    </source>
</evidence>